<dbReference type="Proteomes" id="UP000053989">
    <property type="component" value="Unassembled WGS sequence"/>
</dbReference>
<dbReference type="STRING" id="1036808.A0A0C2ZHS0"/>
<evidence type="ECO:0000313" key="2">
    <source>
        <dbReference type="EMBL" id="KIM61168.1"/>
    </source>
</evidence>
<organism evidence="2 3">
    <name type="scientific">Scleroderma citrinum Foug A</name>
    <dbReference type="NCBI Taxonomy" id="1036808"/>
    <lineage>
        <taxon>Eukaryota</taxon>
        <taxon>Fungi</taxon>
        <taxon>Dikarya</taxon>
        <taxon>Basidiomycota</taxon>
        <taxon>Agaricomycotina</taxon>
        <taxon>Agaricomycetes</taxon>
        <taxon>Agaricomycetidae</taxon>
        <taxon>Boletales</taxon>
        <taxon>Sclerodermatineae</taxon>
        <taxon>Sclerodermataceae</taxon>
        <taxon>Scleroderma</taxon>
    </lineage>
</organism>
<dbReference type="AlphaFoldDB" id="A0A0C2ZHS0"/>
<protein>
    <submittedName>
        <fullName evidence="2">Uncharacterized protein</fullName>
    </submittedName>
</protein>
<evidence type="ECO:0000313" key="3">
    <source>
        <dbReference type="Proteomes" id="UP000053989"/>
    </source>
</evidence>
<dbReference type="OrthoDB" id="2686745at2759"/>
<name>A0A0C2ZHS0_9AGAM</name>
<feature type="region of interest" description="Disordered" evidence="1">
    <location>
        <begin position="48"/>
        <end position="88"/>
    </location>
</feature>
<dbReference type="HOGENOM" id="CLU_065614_0_0_1"/>
<reference evidence="3" key="2">
    <citation type="submission" date="2015-01" db="EMBL/GenBank/DDBJ databases">
        <title>Evolutionary Origins and Diversification of the Mycorrhizal Mutualists.</title>
        <authorList>
            <consortium name="DOE Joint Genome Institute"/>
            <consortium name="Mycorrhizal Genomics Consortium"/>
            <person name="Kohler A."/>
            <person name="Kuo A."/>
            <person name="Nagy L.G."/>
            <person name="Floudas D."/>
            <person name="Copeland A."/>
            <person name="Barry K.W."/>
            <person name="Cichocki N."/>
            <person name="Veneault-Fourrey C."/>
            <person name="LaButti K."/>
            <person name="Lindquist E.A."/>
            <person name="Lipzen A."/>
            <person name="Lundell T."/>
            <person name="Morin E."/>
            <person name="Murat C."/>
            <person name="Riley R."/>
            <person name="Ohm R."/>
            <person name="Sun H."/>
            <person name="Tunlid A."/>
            <person name="Henrissat B."/>
            <person name="Grigoriev I.V."/>
            <person name="Hibbett D.S."/>
            <person name="Martin F."/>
        </authorList>
    </citation>
    <scope>NUCLEOTIDE SEQUENCE [LARGE SCALE GENOMIC DNA]</scope>
    <source>
        <strain evidence="3">Foug A</strain>
    </source>
</reference>
<dbReference type="InParanoid" id="A0A0C2ZHS0"/>
<feature type="compositionally biased region" description="Low complexity" evidence="1">
    <location>
        <begin position="65"/>
        <end position="85"/>
    </location>
</feature>
<proteinExistence type="predicted"/>
<reference evidence="2 3" key="1">
    <citation type="submission" date="2014-04" db="EMBL/GenBank/DDBJ databases">
        <authorList>
            <consortium name="DOE Joint Genome Institute"/>
            <person name="Kuo A."/>
            <person name="Kohler A."/>
            <person name="Nagy L.G."/>
            <person name="Floudas D."/>
            <person name="Copeland A."/>
            <person name="Barry K.W."/>
            <person name="Cichocki N."/>
            <person name="Veneault-Fourrey C."/>
            <person name="LaButti K."/>
            <person name="Lindquist E.A."/>
            <person name="Lipzen A."/>
            <person name="Lundell T."/>
            <person name="Morin E."/>
            <person name="Murat C."/>
            <person name="Sun H."/>
            <person name="Tunlid A."/>
            <person name="Henrissat B."/>
            <person name="Grigoriev I.V."/>
            <person name="Hibbett D.S."/>
            <person name="Martin F."/>
            <person name="Nordberg H.P."/>
            <person name="Cantor M.N."/>
            <person name="Hua S.X."/>
        </authorList>
    </citation>
    <scope>NUCLEOTIDE SEQUENCE [LARGE SCALE GENOMIC DNA]</scope>
    <source>
        <strain evidence="2 3">Foug A</strain>
    </source>
</reference>
<feature type="region of interest" description="Disordered" evidence="1">
    <location>
        <begin position="1"/>
        <end position="20"/>
    </location>
</feature>
<dbReference type="EMBL" id="KN822055">
    <property type="protein sequence ID" value="KIM61168.1"/>
    <property type="molecule type" value="Genomic_DNA"/>
</dbReference>
<gene>
    <name evidence="2" type="ORF">SCLCIDRAFT_122866</name>
</gene>
<sequence length="251" mass="28040">MPTTIKAVSPFYNDKGNSPLPFSPRLTDQLELFRKCSGQFTSVAKEVEDGSPLDYDPKPLKRCLKAPTSSSSDKSASASSPYPKKTTSQSVWLRSRSLAVSTSSESSKPGHGGYTLETALDWNRKAFTKFKKFTHQLIDEHLDINKCASAQDHALLKAMREKAVDAFPDLENYANCWPVNDLIMMRLKYTSSCSRGKETEVMAGKWKSMKGLVCSIFVQPWDPANTSKEIVTFKVFVYSSPLVIFLCKLNI</sequence>
<evidence type="ECO:0000256" key="1">
    <source>
        <dbReference type="SAM" id="MobiDB-lite"/>
    </source>
</evidence>
<keyword evidence="3" id="KW-1185">Reference proteome</keyword>
<accession>A0A0C2ZHS0</accession>